<name>A0AAI8YQR4_9PEZI</name>
<evidence type="ECO:0000256" key="6">
    <source>
        <dbReference type="SAM" id="Phobius"/>
    </source>
</evidence>
<gene>
    <name evidence="9" type="ORF">KHLLAP_LOCUS14437</name>
</gene>
<dbReference type="PANTHER" id="PTHR23112">
    <property type="entry name" value="G PROTEIN-COUPLED RECEPTOR 157-RELATED"/>
    <property type="match status" value="1"/>
</dbReference>
<feature type="region of interest" description="Disordered" evidence="5">
    <location>
        <begin position="313"/>
        <end position="343"/>
    </location>
</feature>
<dbReference type="GO" id="GO:0004930">
    <property type="term" value="F:G protein-coupled receptor activity"/>
    <property type="evidence" value="ECO:0007669"/>
    <property type="project" value="TreeGrafter"/>
</dbReference>
<dbReference type="InterPro" id="IPR023041">
    <property type="entry name" value="Glucose_rcpt_Git3-like_N"/>
</dbReference>
<dbReference type="Pfam" id="PF11970">
    <property type="entry name" value="GPR_Gpa2_C"/>
    <property type="match status" value="1"/>
</dbReference>
<dbReference type="Proteomes" id="UP001295740">
    <property type="component" value="Unassembled WGS sequence"/>
</dbReference>
<feature type="transmembrane region" description="Helical" evidence="6">
    <location>
        <begin position="157"/>
        <end position="177"/>
    </location>
</feature>
<dbReference type="SUPFAM" id="SSF81321">
    <property type="entry name" value="Family A G protein-coupled receptor-like"/>
    <property type="match status" value="1"/>
</dbReference>
<proteinExistence type="predicted"/>
<evidence type="ECO:0000256" key="3">
    <source>
        <dbReference type="ARBA" id="ARBA00022989"/>
    </source>
</evidence>
<evidence type="ECO:0000259" key="8">
    <source>
        <dbReference type="Pfam" id="PF11970"/>
    </source>
</evidence>
<evidence type="ECO:0000256" key="1">
    <source>
        <dbReference type="ARBA" id="ARBA00004141"/>
    </source>
</evidence>
<dbReference type="PANTHER" id="PTHR23112:SF37">
    <property type="entry name" value="G PROTEIN-COUPLED RECEPTOR GPR1"/>
    <property type="match status" value="1"/>
</dbReference>
<feature type="transmembrane region" description="Helical" evidence="6">
    <location>
        <begin position="111"/>
        <end position="136"/>
    </location>
</feature>
<keyword evidence="10" id="KW-1185">Reference proteome</keyword>
<feature type="compositionally biased region" description="Basic and acidic residues" evidence="5">
    <location>
        <begin position="325"/>
        <end position="335"/>
    </location>
</feature>
<dbReference type="AlphaFoldDB" id="A0AAI8YQR4"/>
<organism evidence="9 10">
    <name type="scientific">Anthostomella pinea</name>
    <dbReference type="NCBI Taxonomy" id="933095"/>
    <lineage>
        <taxon>Eukaryota</taxon>
        <taxon>Fungi</taxon>
        <taxon>Dikarya</taxon>
        <taxon>Ascomycota</taxon>
        <taxon>Pezizomycotina</taxon>
        <taxon>Sordariomycetes</taxon>
        <taxon>Xylariomycetidae</taxon>
        <taxon>Xylariales</taxon>
        <taxon>Xylariaceae</taxon>
        <taxon>Anthostomella</taxon>
    </lineage>
</organism>
<keyword evidence="3 6" id="KW-1133">Transmembrane helix</keyword>
<feature type="transmembrane region" description="Helical" evidence="6">
    <location>
        <begin position="202"/>
        <end position="223"/>
    </location>
</feature>
<feature type="transmembrane region" description="Helical" evidence="6">
    <location>
        <begin position="471"/>
        <end position="493"/>
    </location>
</feature>
<dbReference type="Pfam" id="PF11710">
    <property type="entry name" value="Git3"/>
    <property type="match status" value="1"/>
</dbReference>
<accession>A0AAI8YQR4</accession>
<evidence type="ECO:0000313" key="9">
    <source>
        <dbReference type="EMBL" id="CAJ2513969.1"/>
    </source>
</evidence>
<comment type="caution">
    <text evidence="9">The sequence shown here is derived from an EMBL/GenBank/DDBJ whole genome shotgun (WGS) entry which is preliminary data.</text>
</comment>
<reference evidence="9" key="1">
    <citation type="submission" date="2023-10" db="EMBL/GenBank/DDBJ databases">
        <authorList>
            <person name="Hackl T."/>
        </authorList>
    </citation>
    <scope>NUCLEOTIDE SEQUENCE</scope>
</reference>
<dbReference type="GO" id="GO:0005886">
    <property type="term" value="C:plasma membrane"/>
    <property type="evidence" value="ECO:0007669"/>
    <property type="project" value="TreeGrafter"/>
</dbReference>
<evidence type="ECO:0000313" key="10">
    <source>
        <dbReference type="Proteomes" id="UP001295740"/>
    </source>
</evidence>
<feature type="domain" description="G protein-coupled receptor GPR1/2/3 C-terminal" evidence="8">
    <location>
        <begin position="426"/>
        <end position="499"/>
    </location>
</feature>
<keyword evidence="4 6" id="KW-0472">Membrane</keyword>
<feature type="region of interest" description="Disordered" evidence="5">
    <location>
        <begin position="231"/>
        <end position="257"/>
    </location>
</feature>
<sequence>MAPLRELVEWLPAPSNTLMSRQFSQTRDATTSSQLLSLMCISVSLASISVLAALYAFYWFVRMRRSFRQDLIMLLIQSDMMKAMWLVINPIVFFANSSISSNSTFCQVSGFFLTVTIEASDIAVLMIAVHTALFILKPQPFGGSTGLHPYRRYAYSLWAIIPITLASIVPFTGGSFADNGTYCYLPMQPRWYRSALSWIPRYIIFGFIIITYSYLYVLVYTRIRKFGRDQRRASTLSDPSTQRRRHKSRSLDVPHTPPILDHGLLDSLRSSLANSCIVKDRQFSAASTISTLQLGEGSSTPPRIAPSRRTSVTWNLGGFNQDGPTDTHAEPRAEDAPVSPTTQSFDLDTAPICAPEPVHHSTTMNSLQSTVPSWRRPLSLGAHTIGNSFLNLVTILRRGPSRSPNSISSCSSVHLPAEETEEYMQRSRERMQRHLSLLFVYPAIYMLTWIAPFVSQVRFRNTDDGQQATPFALQVVSMASLCIGAAVDCCFFSTWEKPWLHLRGGLWEGLGMRLKINRGSGAIGGSLRSGGGRTREERTVDARTAQARRDQETLDRLTEASSARTRSESRPREWWDVVDLEIGSTAHLA</sequence>
<feature type="transmembrane region" description="Helical" evidence="6">
    <location>
        <begin position="82"/>
        <end position="99"/>
    </location>
</feature>
<evidence type="ECO:0000256" key="5">
    <source>
        <dbReference type="SAM" id="MobiDB-lite"/>
    </source>
</evidence>
<feature type="transmembrane region" description="Helical" evidence="6">
    <location>
        <begin position="434"/>
        <end position="451"/>
    </location>
</feature>
<feature type="domain" description="Glucose receptor Git3-like N-terminal" evidence="7">
    <location>
        <begin position="38"/>
        <end position="225"/>
    </location>
</feature>
<protein>
    <submittedName>
        <fullName evidence="9">Uu.00g020880.m01.CDS01</fullName>
    </submittedName>
</protein>
<comment type="subcellular location">
    <subcellularLocation>
        <location evidence="1">Membrane</location>
        <topology evidence="1">Multi-pass membrane protein</topology>
    </subcellularLocation>
</comment>
<feature type="transmembrane region" description="Helical" evidence="6">
    <location>
        <begin position="35"/>
        <end position="61"/>
    </location>
</feature>
<evidence type="ECO:0000256" key="4">
    <source>
        <dbReference type="ARBA" id="ARBA00023136"/>
    </source>
</evidence>
<dbReference type="GO" id="GO:0007189">
    <property type="term" value="P:adenylate cyclase-activating G protein-coupled receptor signaling pathway"/>
    <property type="evidence" value="ECO:0007669"/>
    <property type="project" value="TreeGrafter"/>
</dbReference>
<dbReference type="InterPro" id="IPR022596">
    <property type="entry name" value="GPR1/2/3_C"/>
</dbReference>
<evidence type="ECO:0000256" key="2">
    <source>
        <dbReference type="ARBA" id="ARBA00022692"/>
    </source>
</evidence>
<dbReference type="EMBL" id="CAUWAG010000020">
    <property type="protein sequence ID" value="CAJ2513969.1"/>
    <property type="molecule type" value="Genomic_DNA"/>
</dbReference>
<feature type="compositionally biased region" description="Basic and acidic residues" evidence="5">
    <location>
        <begin position="533"/>
        <end position="558"/>
    </location>
</feature>
<dbReference type="Gene3D" id="1.20.1070.10">
    <property type="entry name" value="Rhodopsin 7-helix transmembrane proteins"/>
    <property type="match status" value="1"/>
</dbReference>
<evidence type="ECO:0000259" key="7">
    <source>
        <dbReference type="Pfam" id="PF11710"/>
    </source>
</evidence>
<keyword evidence="2 6" id="KW-0812">Transmembrane</keyword>
<feature type="region of interest" description="Disordered" evidence="5">
    <location>
        <begin position="525"/>
        <end position="565"/>
    </location>
</feature>